<evidence type="ECO:0000256" key="8">
    <source>
        <dbReference type="ARBA" id="ARBA00022927"/>
    </source>
</evidence>
<comment type="similarity">
    <text evidence="3">In the central section; belongs to the inositol 1,4,5-trisphosphate 5-phosphatase family.</text>
</comment>
<organism evidence="11 12">
    <name type="scientific">Piromyces finnis</name>
    <dbReference type="NCBI Taxonomy" id="1754191"/>
    <lineage>
        <taxon>Eukaryota</taxon>
        <taxon>Fungi</taxon>
        <taxon>Fungi incertae sedis</taxon>
        <taxon>Chytridiomycota</taxon>
        <taxon>Chytridiomycota incertae sedis</taxon>
        <taxon>Neocallimastigomycetes</taxon>
        <taxon>Neocallimastigales</taxon>
        <taxon>Neocallimastigaceae</taxon>
        <taxon>Piromyces</taxon>
    </lineage>
</organism>
<reference evidence="11 12" key="1">
    <citation type="submission" date="2016-08" db="EMBL/GenBank/DDBJ databases">
        <title>Genomes of anaerobic fungi encode conserved fungal cellulosomes for biomass hydrolysis.</title>
        <authorList>
            <consortium name="DOE Joint Genome Institute"/>
            <person name="Haitjema C.H."/>
            <person name="Gilmore S.P."/>
            <person name="Henske J.K."/>
            <person name="Solomon K.V."/>
            <person name="De Groot R."/>
            <person name="Kuo A."/>
            <person name="Mondo S.J."/>
            <person name="Salamov A.A."/>
            <person name="Labutti K."/>
            <person name="Zhao Z."/>
            <person name="Chiniquy J."/>
            <person name="Barry K."/>
            <person name="Brewer H.M."/>
            <person name="Purvine S.O."/>
            <person name="Wright A.T."/>
            <person name="Boxma B."/>
            <person name="Van Alen T."/>
            <person name="Hackstein J.H."/>
            <person name="Baker S.E."/>
            <person name="Grigoriev I.V."/>
            <person name="O'Malley M.A."/>
        </authorList>
    </citation>
    <scope>NUCLEOTIDE SEQUENCE [LARGE SCALE GENOMIC DNA]</scope>
    <source>
        <strain evidence="12">finn</strain>
    </source>
</reference>
<dbReference type="PANTHER" id="PTHR11200">
    <property type="entry name" value="INOSITOL 5-PHOSPHATASE"/>
    <property type="match status" value="1"/>
</dbReference>
<feature type="compositionally biased region" description="Low complexity" evidence="9">
    <location>
        <begin position="1070"/>
        <end position="1094"/>
    </location>
</feature>
<feature type="compositionally biased region" description="Low complexity" evidence="9">
    <location>
        <begin position="1185"/>
        <end position="1198"/>
    </location>
</feature>
<keyword evidence="5" id="KW-0813">Transport</keyword>
<evidence type="ECO:0000256" key="2">
    <source>
        <dbReference type="ARBA" id="ARBA00008943"/>
    </source>
</evidence>
<dbReference type="Gene3D" id="3.60.10.10">
    <property type="entry name" value="Endonuclease/exonuclease/phosphatase"/>
    <property type="match status" value="1"/>
</dbReference>
<dbReference type="Proteomes" id="UP000193719">
    <property type="component" value="Unassembled WGS sequence"/>
</dbReference>
<gene>
    <name evidence="11" type="ORF">BCR36DRAFT_413563</name>
</gene>
<feature type="compositionally biased region" description="Polar residues" evidence="9">
    <location>
        <begin position="1037"/>
        <end position="1059"/>
    </location>
</feature>
<feature type="region of interest" description="Disordered" evidence="9">
    <location>
        <begin position="1004"/>
        <end position="1296"/>
    </location>
</feature>
<dbReference type="Pfam" id="PF02383">
    <property type="entry name" value="Syja_N"/>
    <property type="match status" value="1"/>
</dbReference>
<evidence type="ECO:0000256" key="6">
    <source>
        <dbReference type="ARBA" id="ARBA00022490"/>
    </source>
</evidence>
<reference evidence="11 12" key="2">
    <citation type="submission" date="2016-08" db="EMBL/GenBank/DDBJ databases">
        <title>Pervasive Adenine N6-methylation of Active Genes in Fungi.</title>
        <authorList>
            <consortium name="DOE Joint Genome Institute"/>
            <person name="Mondo S.J."/>
            <person name="Dannebaum R.O."/>
            <person name="Kuo R.C."/>
            <person name="Labutti K."/>
            <person name="Haridas S."/>
            <person name="Kuo A."/>
            <person name="Salamov A."/>
            <person name="Ahrendt S.R."/>
            <person name="Lipzen A."/>
            <person name="Sullivan W."/>
            <person name="Andreopoulos W.B."/>
            <person name="Clum A."/>
            <person name="Lindquist E."/>
            <person name="Daum C."/>
            <person name="Ramamoorthy G.K."/>
            <person name="Gryganskyi A."/>
            <person name="Culley D."/>
            <person name="Magnuson J.K."/>
            <person name="James T.Y."/>
            <person name="O'Malley M.A."/>
            <person name="Stajich J.E."/>
            <person name="Spatafora J.W."/>
            <person name="Visel A."/>
            <person name="Grigoriev I.V."/>
        </authorList>
    </citation>
    <scope>NUCLEOTIDE SEQUENCE [LARGE SCALE GENOMIC DNA]</scope>
    <source>
        <strain evidence="12">finn</strain>
    </source>
</reference>
<evidence type="ECO:0000259" key="10">
    <source>
        <dbReference type="PROSITE" id="PS50275"/>
    </source>
</evidence>
<accession>A0A1Y1V5B0</accession>
<proteinExistence type="inferred from homology"/>
<dbReference type="InterPro" id="IPR046985">
    <property type="entry name" value="IP5"/>
</dbReference>
<feature type="compositionally biased region" description="Polar residues" evidence="9">
    <location>
        <begin position="1095"/>
        <end position="1104"/>
    </location>
</feature>
<dbReference type="GO" id="GO:0004439">
    <property type="term" value="F:phosphatidylinositol-4,5-bisphosphate 5-phosphatase activity"/>
    <property type="evidence" value="ECO:0007669"/>
    <property type="project" value="UniProtKB-EC"/>
</dbReference>
<dbReference type="GO" id="GO:0005737">
    <property type="term" value="C:cytoplasm"/>
    <property type="evidence" value="ECO:0007669"/>
    <property type="project" value="UniProtKB-SubCell"/>
</dbReference>
<dbReference type="PROSITE" id="PS50275">
    <property type="entry name" value="SAC"/>
    <property type="match status" value="1"/>
</dbReference>
<name>A0A1Y1V5B0_9FUNG</name>
<protein>
    <recommendedName>
        <fullName evidence="4">phosphoinositide 5-phosphatase</fullName>
        <ecNumber evidence="4">3.1.3.36</ecNumber>
    </recommendedName>
</protein>
<dbReference type="OrthoDB" id="405996at2759"/>
<dbReference type="SUPFAM" id="SSF56219">
    <property type="entry name" value="DNase I-like"/>
    <property type="match status" value="1"/>
</dbReference>
<evidence type="ECO:0000313" key="11">
    <source>
        <dbReference type="EMBL" id="ORX47621.1"/>
    </source>
</evidence>
<dbReference type="InterPro" id="IPR036691">
    <property type="entry name" value="Endo/exonu/phosph_ase_sf"/>
</dbReference>
<dbReference type="InterPro" id="IPR002013">
    <property type="entry name" value="SAC_dom"/>
</dbReference>
<feature type="compositionally biased region" description="Low complexity" evidence="9">
    <location>
        <begin position="1231"/>
        <end position="1251"/>
    </location>
</feature>
<evidence type="ECO:0000256" key="7">
    <source>
        <dbReference type="ARBA" id="ARBA00022801"/>
    </source>
</evidence>
<evidence type="ECO:0000256" key="5">
    <source>
        <dbReference type="ARBA" id="ARBA00022448"/>
    </source>
</evidence>
<comment type="similarity">
    <text evidence="2">Belongs to the synaptojanin family.</text>
</comment>
<dbReference type="SMART" id="SM00128">
    <property type="entry name" value="IPPc"/>
    <property type="match status" value="1"/>
</dbReference>
<dbReference type="FunFam" id="3.60.10.10:FF:000029">
    <property type="entry name" value="Inositol polyphosphate 5-phosphatase"/>
    <property type="match status" value="1"/>
</dbReference>
<evidence type="ECO:0000256" key="1">
    <source>
        <dbReference type="ARBA" id="ARBA00004496"/>
    </source>
</evidence>
<evidence type="ECO:0000256" key="3">
    <source>
        <dbReference type="ARBA" id="ARBA00009678"/>
    </source>
</evidence>
<comment type="caution">
    <text evidence="11">The sequence shown here is derived from an EMBL/GenBank/DDBJ whole genome shotgun (WGS) entry which is preliminary data.</text>
</comment>
<dbReference type="EMBL" id="MCFH01000030">
    <property type="protein sequence ID" value="ORX47621.1"/>
    <property type="molecule type" value="Genomic_DNA"/>
</dbReference>
<feature type="domain" description="SAC" evidence="10">
    <location>
        <begin position="143"/>
        <end position="488"/>
    </location>
</feature>
<dbReference type="InterPro" id="IPR000300">
    <property type="entry name" value="IPPc"/>
</dbReference>
<dbReference type="PANTHER" id="PTHR11200:SF257">
    <property type="entry name" value="PHOSPHOINOSITIDE 5-PHOSPHATASE"/>
    <property type="match status" value="1"/>
</dbReference>
<dbReference type="STRING" id="1754191.A0A1Y1V5B0"/>
<feature type="compositionally biased region" description="Low complexity" evidence="9">
    <location>
        <begin position="1274"/>
        <end position="1296"/>
    </location>
</feature>
<dbReference type="GO" id="GO:0015031">
    <property type="term" value="P:protein transport"/>
    <property type="evidence" value="ECO:0007669"/>
    <property type="project" value="UniProtKB-KW"/>
</dbReference>
<comment type="subcellular location">
    <subcellularLocation>
        <location evidence="1">Cytoplasm</location>
    </subcellularLocation>
</comment>
<feature type="compositionally biased region" description="Pro residues" evidence="9">
    <location>
        <begin position="1162"/>
        <end position="1171"/>
    </location>
</feature>
<dbReference type="GO" id="GO:0046856">
    <property type="term" value="P:phosphatidylinositol dephosphorylation"/>
    <property type="evidence" value="ECO:0007669"/>
    <property type="project" value="InterPro"/>
</dbReference>
<dbReference type="Pfam" id="PF22669">
    <property type="entry name" value="Exo_endo_phos2"/>
    <property type="match status" value="1"/>
</dbReference>
<keyword evidence="7" id="KW-0378">Hydrolase</keyword>
<feature type="compositionally biased region" description="Pro residues" evidence="9">
    <location>
        <begin position="1146"/>
        <end position="1155"/>
    </location>
</feature>
<feature type="region of interest" description="Disordered" evidence="9">
    <location>
        <begin position="1397"/>
        <end position="1463"/>
    </location>
</feature>
<sequence>MECCVYIKQEINNLRQIIITQKNINNGYALILYQHYSVMKNMYVANYLSVSAVNFEGCKCYSEGIYGCLGLICIKGDTFLVLVTQIENVGVFDGKTIYRITGVAFISLNSDMYDYCIDKKYELLMQDEDTNNSTLPNHPCNDLIKYLSRGTFYFSNDFDLTHCAQNRYLEIGTKKSLSYLESANSNFFWNKYLLKELLNFRKHLLDIEKTELDRSGILLVVIQGFVSISNIRTVDEDSQMCLISRLSCKRVGTRYNARGIDDDGNVANYVESEILFHNYEYYFSFLQIRGSVPLFWEQPQTAQMTHKLELSRGMESTAPAFKRHFEKMIKKYGHVYIINLLSKKEGSGENVLGKEYDNHFRNCPKSIKNYLNKLDFDFHEKYKNGEYNDCEEILNIINNDLDNYTYFLMKNNDVVSKQLGVVRVNCLDCLDRTNVVETNIAWHIFRKFFLNEKNVNYCSLVYGNDNFKTSFKNIWADNGDQLSRIYAGTGALKSSITRKGKQTVLGYLNDAKKSINRFVNNAFFDKSRQETINLLLGRFDNQMDVILHDPLSDAVQTKLQKQIYKFSSKGNITIFSGTWNVNGQPPTEDLYQWLYPDDEKVPDIYMIGIEEIVELTPQQVMSTDPEKRRIWEKEILRNLRKIDPGYIHLKSKQLVGAFISIYIRDKDVEKVRNVEAQLMKTGLKGLAGNKGGVAISLNYQDSSICFVTAHLAAGQQNIEDRNRDYATISEGIVFKGGRKIGDHDYVIWIGDFNYRINNLANEVVRQMVYDGKLDELLKDDQLINQMAEGKVFEGYHEGYITFRPTYKYDNNSDCFDTSEKARIPAWCDRVLYKGKMINQKYYKSTNLFSSDHKPVKSLFDVEITIVDRETKRKIEKELYEQQLDIYKKGQMNTISFKTNPFLDDDDTEYDRYLEPKKASTNNYYWWDLKLLNNHHSPDTYSISSSESFKTDSSPVQSFSSAFTSIYDNGNSYLVHETSCEIPSYLHQNVNNNQKLENPFVAEPEENIPSENSSPTKPQPKPLKSYTGPRQPPKPKLRNSQSSGMGSRDNSINGNNSPTRAANIVSKHSSRSGSAASSAPGTPKSSLSKTLPSSLISNELTEQMVSSPLSSTPITATSPSSRSINTANSKPAPPSTPKPTVPVNSKPAPPSTPKPTVPVNSKPAPPSTPKPTVPVNSKPAPPTTPKPSTLKSSVPINSKPTPPSTPKPSISTHSKPTPPSTPKPSHLVNIRSVPPVISNSSSPASSTTGTPKPVKKPVPPSTNKSAIKPNPLLRSNTSISSINKINNPTIPKSQSSSISSLINNFNNNSIINKNNSDKDDKIITDNISNQLSRAFVMNNQEDNKIITNEKNEENEKLVVVESNIKPSAFKNGIFNVETKKGEEKKMTRSATLPDLCKDAMEENNPIKKKNVVKENNDSVPNPTPGLIFNKKKQPPPIPQKPKKLNNIKTPDENVSPFSDAFSIK</sequence>
<evidence type="ECO:0000256" key="4">
    <source>
        <dbReference type="ARBA" id="ARBA00013044"/>
    </source>
</evidence>
<keyword evidence="12" id="KW-1185">Reference proteome</keyword>
<keyword evidence="8" id="KW-0653">Protein transport</keyword>
<feature type="compositionally biased region" description="Pro residues" evidence="9">
    <location>
        <begin position="1130"/>
        <end position="1139"/>
    </location>
</feature>
<keyword evidence="6" id="KW-0963">Cytoplasm</keyword>
<evidence type="ECO:0000256" key="9">
    <source>
        <dbReference type="SAM" id="MobiDB-lite"/>
    </source>
</evidence>
<evidence type="ECO:0000313" key="12">
    <source>
        <dbReference type="Proteomes" id="UP000193719"/>
    </source>
</evidence>
<feature type="compositionally biased region" description="Low complexity" evidence="9">
    <location>
        <begin position="1105"/>
        <end position="1129"/>
    </location>
</feature>
<dbReference type="EC" id="3.1.3.36" evidence="4"/>